<dbReference type="PANTHER" id="PTHR10395">
    <property type="entry name" value="URICASE AND TRANSTHYRETIN-RELATED"/>
    <property type="match status" value="1"/>
</dbReference>
<evidence type="ECO:0000313" key="6">
    <source>
        <dbReference type="Proteomes" id="UP000251937"/>
    </source>
</evidence>
<dbReference type="PANTHER" id="PTHR10395:SF7">
    <property type="entry name" value="5-HYDROXYISOURATE HYDROLASE"/>
    <property type="match status" value="1"/>
</dbReference>
<reference evidence="4 6" key="2">
    <citation type="submission" date="2018-06" db="EMBL/GenBank/DDBJ databases">
        <authorList>
            <consortium name="Pathogen Informatics"/>
            <person name="Doyle S."/>
        </authorList>
    </citation>
    <scope>NUCLEOTIDE SEQUENCE [LARGE SCALE GENOMIC DNA]</scope>
    <source>
        <strain evidence="4 6">NCTC11212</strain>
    </source>
</reference>
<dbReference type="InterPro" id="IPR036817">
    <property type="entry name" value="Transthyretin/HIU_hydrolase_sf"/>
</dbReference>
<dbReference type="Proteomes" id="UP000190669">
    <property type="component" value="Unassembled WGS sequence"/>
</dbReference>
<evidence type="ECO:0000259" key="2">
    <source>
        <dbReference type="Pfam" id="PF00576"/>
    </source>
</evidence>
<evidence type="ECO:0000256" key="1">
    <source>
        <dbReference type="SAM" id="SignalP"/>
    </source>
</evidence>
<protein>
    <submittedName>
        <fullName evidence="4">5-hydroxyisourate hydrolase</fullName>
        <ecNumber evidence="4">3.5.2.17</ecNumber>
    </submittedName>
</protein>
<dbReference type="Gene3D" id="2.60.40.180">
    <property type="entry name" value="Transthyretin/hydroxyisourate hydrolase domain"/>
    <property type="match status" value="1"/>
</dbReference>
<dbReference type="Pfam" id="PF00576">
    <property type="entry name" value="Transthyretin"/>
    <property type="match status" value="1"/>
</dbReference>
<dbReference type="GO" id="GO:0033971">
    <property type="term" value="F:hydroxyisourate hydrolase activity"/>
    <property type="evidence" value="ECO:0007669"/>
    <property type="project" value="UniProtKB-EC"/>
</dbReference>
<dbReference type="GO" id="GO:0006144">
    <property type="term" value="P:purine nucleobase metabolic process"/>
    <property type="evidence" value="ECO:0007669"/>
    <property type="project" value="TreeGrafter"/>
</dbReference>
<reference evidence="3 5" key="1">
    <citation type="submission" date="2017-02" db="EMBL/GenBank/DDBJ databases">
        <authorList>
            <person name="Varghese N."/>
            <person name="Submissions S."/>
        </authorList>
    </citation>
    <scope>NUCLEOTIDE SEQUENCE [LARGE SCALE GENOMIC DNA]</scope>
    <source>
        <strain evidence="3 5">DSM 16775</strain>
    </source>
</reference>
<dbReference type="EMBL" id="UAVR01000006">
    <property type="protein sequence ID" value="SQA87988.1"/>
    <property type="molecule type" value="Genomic_DNA"/>
</dbReference>
<gene>
    <name evidence="4" type="primary">hiuH_1</name>
    <name evidence="4" type="ORF">NCTC11212_00860</name>
    <name evidence="3" type="ORF">SAMN05421800_101263</name>
</gene>
<evidence type="ECO:0000313" key="3">
    <source>
        <dbReference type="EMBL" id="SKB37731.1"/>
    </source>
</evidence>
<keyword evidence="1" id="KW-0732">Signal</keyword>
<dbReference type="EMBL" id="FUZE01000001">
    <property type="protein sequence ID" value="SKB37731.1"/>
    <property type="molecule type" value="Genomic_DNA"/>
</dbReference>
<accession>A0AAX2IHA1</accession>
<feature type="chain" id="PRO_5044027578" evidence="1">
    <location>
        <begin position="19"/>
        <end position="99"/>
    </location>
</feature>
<keyword evidence="5" id="KW-1185">Reference proteome</keyword>
<evidence type="ECO:0000313" key="4">
    <source>
        <dbReference type="EMBL" id="SQA87988.1"/>
    </source>
</evidence>
<name>A0AAX2IHA1_9FLAO</name>
<dbReference type="Proteomes" id="UP000251937">
    <property type="component" value="Unassembled WGS sequence"/>
</dbReference>
<proteinExistence type="predicted"/>
<dbReference type="InterPro" id="IPR023416">
    <property type="entry name" value="Transthyretin/HIU_hydrolase_d"/>
</dbReference>
<feature type="domain" description="Transthyretin/hydroxyisourate hydrolase" evidence="2">
    <location>
        <begin position="26"/>
        <end position="99"/>
    </location>
</feature>
<comment type="caution">
    <text evidence="4">The sequence shown here is derived from an EMBL/GenBank/DDBJ whole genome shotgun (WGS) entry which is preliminary data.</text>
</comment>
<dbReference type="AlphaFoldDB" id="A0AAX2IHA1"/>
<evidence type="ECO:0000313" key="5">
    <source>
        <dbReference type="Proteomes" id="UP000190669"/>
    </source>
</evidence>
<keyword evidence="4" id="KW-0378">Hydrolase</keyword>
<sequence length="99" mass="11607">MKKLLYLFFVIVFSSVSAQENKEFQLSSHILDITVGKPVENVDVKLEKYNETTKQWVSVINKKTDKNGRIGDFLPKNKDSKSNYGKYKLIFFTEDYFNK</sequence>
<organism evidence="4 6">
    <name type="scientific">Chryseobacterium balustinum</name>
    <dbReference type="NCBI Taxonomy" id="246"/>
    <lineage>
        <taxon>Bacteria</taxon>
        <taxon>Pseudomonadati</taxon>
        <taxon>Bacteroidota</taxon>
        <taxon>Flavobacteriia</taxon>
        <taxon>Flavobacteriales</taxon>
        <taxon>Weeksellaceae</taxon>
        <taxon>Chryseobacterium group</taxon>
        <taxon>Chryseobacterium</taxon>
    </lineage>
</organism>
<feature type="signal peptide" evidence="1">
    <location>
        <begin position="1"/>
        <end position="18"/>
    </location>
</feature>
<dbReference type="SUPFAM" id="SSF49472">
    <property type="entry name" value="Transthyretin (synonym: prealbumin)"/>
    <property type="match status" value="1"/>
</dbReference>
<dbReference type="EC" id="3.5.2.17" evidence="4"/>